<keyword evidence="7 13" id="KW-0732">Signal</keyword>
<feature type="chain" id="PRO_5040438881" description="Leucine-rich repeat-containing N-terminal plant-type domain-containing protein" evidence="13">
    <location>
        <begin position="24"/>
        <end position="1108"/>
    </location>
</feature>
<keyword evidence="4" id="KW-0433">Leucine-rich repeat</keyword>
<evidence type="ECO:0000256" key="6">
    <source>
        <dbReference type="ARBA" id="ARBA00022692"/>
    </source>
</evidence>
<organism evidence="15 16">
    <name type="scientific">Triticum turgidum subsp. durum</name>
    <name type="common">Durum wheat</name>
    <name type="synonym">Triticum durum</name>
    <dbReference type="NCBI Taxonomy" id="4567"/>
    <lineage>
        <taxon>Eukaryota</taxon>
        <taxon>Viridiplantae</taxon>
        <taxon>Streptophyta</taxon>
        <taxon>Embryophyta</taxon>
        <taxon>Tracheophyta</taxon>
        <taxon>Spermatophyta</taxon>
        <taxon>Magnoliopsida</taxon>
        <taxon>Liliopsida</taxon>
        <taxon>Poales</taxon>
        <taxon>Poaceae</taxon>
        <taxon>BOP clade</taxon>
        <taxon>Pooideae</taxon>
        <taxon>Triticodae</taxon>
        <taxon>Triticeae</taxon>
        <taxon>Triticinae</taxon>
        <taxon>Triticum</taxon>
    </lineage>
</organism>
<evidence type="ECO:0000256" key="10">
    <source>
        <dbReference type="ARBA" id="ARBA00023136"/>
    </source>
</evidence>
<comment type="subcellular location">
    <subcellularLocation>
        <location evidence="1">Cell membrane</location>
        <topology evidence="1">Single-pass type I membrane protein</topology>
    </subcellularLocation>
</comment>
<dbReference type="Pfam" id="PF00560">
    <property type="entry name" value="LRR_1"/>
    <property type="match status" value="9"/>
</dbReference>
<dbReference type="OMA" id="YHDACAD"/>
<dbReference type="SUPFAM" id="SSF52047">
    <property type="entry name" value="RNI-like"/>
    <property type="match status" value="1"/>
</dbReference>
<keyword evidence="16" id="KW-1185">Reference proteome</keyword>
<dbReference type="GO" id="GO:0009742">
    <property type="term" value="P:brassinosteroid mediated signaling pathway"/>
    <property type="evidence" value="ECO:0007669"/>
    <property type="project" value="UniProtKB-KW"/>
</dbReference>
<evidence type="ECO:0000259" key="14">
    <source>
        <dbReference type="Pfam" id="PF08263"/>
    </source>
</evidence>
<accession>A0A9R1RW86</accession>
<keyword evidence="11" id="KW-0325">Glycoprotein</keyword>
<dbReference type="InterPro" id="IPR046956">
    <property type="entry name" value="RLP23-like"/>
</dbReference>
<keyword evidence="9 12" id="KW-1133">Transmembrane helix</keyword>
<keyword evidence="10 12" id="KW-0472">Membrane</keyword>
<comment type="similarity">
    <text evidence="2">Belongs to the RLP family.</text>
</comment>
<dbReference type="PRINTS" id="PR00019">
    <property type="entry name" value="LEURICHRPT"/>
</dbReference>
<dbReference type="PANTHER" id="PTHR48063:SF71">
    <property type="entry name" value="LEUCINE-RICH REPEAT-CONTAINING N-TERMINAL PLANT-TYPE DOMAIN-CONTAINING PROTEIN"/>
    <property type="match status" value="1"/>
</dbReference>
<dbReference type="FunFam" id="3.80.10.10:FF:000111">
    <property type="entry name" value="LRR receptor-like serine/threonine-protein kinase ERECTA"/>
    <property type="match status" value="1"/>
</dbReference>
<keyword evidence="8" id="KW-0677">Repeat</keyword>
<evidence type="ECO:0000256" key="7">
    <source>
        <dbReference type="ARBA" id="ARBA00022729"/>
    </source>
</evidence>
<dbReference type="FunFam" id="3.80.10.10:FF:000649">
    <property type="entry name" value="Leucine Rich Repeat family protein"/>
    <property type="match status" value="1"/>
</dbReference>
<evidence type="ECO:0000256" key="9">
    <source>
        <dbReference type="ARBA" id="ARBA00022989"/>
    </source>
</evidence>
<dbReference type="PANTHER" id="PTHR48063">
    <property type="entry name" value="LRR RECEPTOR-LIKE KINASE"/>
    <property type="match status" value="1"/>
</dbReference>
<feature type="domain" description="Leucine-rich repeat-containing N-terminal plant-type" evidence="14">
    <location>
        <begin position="40"/>
        <end position="77"/>
    </location>
</feature>
<keyword evidence="3" id="KW-1003">Cell membrane</keyword>
<evidence type="ECO:0000256" key="2">
    <source>
        <dbReference type="ARBA" id="ARBA00009592"/>
    </source>
</evidence>
<evidence type="ECO:0000256" key="5">
    <source>
        <dbReference type="ARBA" id="ARBA00022626"/>
    </source>
</evidence>
<dbReference type="SUPFAM" id="SSF52058">
    <property type="entry name" value="L domain-like"/>
    <property type="match status" value="2"/>
</dbReference>
<evidence type="ECO:0000313" key="16">
    <source>
        <dbReference type="Proteomes" id="UP000324705"/>
    </source>
</evidence>
<evidence type="ECO:0000256" key="1">
    <source>
        <dbReference type="ARBA" id="ARBA00004251"/>
    </source>
</evidence>
<dbReference type="GO" id="GO:0005886">
    <property type="term" value="C:plasma membrane"/>
    <property type="evidence" value="ECO:0007669"/>
    <property type="project" value="UniProtKB-SubCell"/>
</dbReference>
<dbReference type="SMART" id="SM00369">
    <property type="entry name" value="LRR_TYP"/>
    <property type="match status" value="10"/>
</dbReference>
<evidence type="ECO:0000256" key="11">
    <source>
        <dbReference type="ARBA" id="ARBA00023180"/>
    </source>
</evidence>
<keyword evidence="6 12" id="KW-0812">Transmembrane</keyword>
<dbReference type="InterPro" id="IPR032675">
    <property type="entry name" value="LRR_dom_sf"/>
</dbReference>
<dbReference type="PROSITE" id="PS51450">
    <property type="entry name" value="LRR"/>
    <property type="match status" value="1"/>
</dbReference>
<evidence type="ECO:0000256" key="12">
    <source>
        <dbReference type="SAM" id="Phobius"/>
    </source>
</evidence>
<feature type="signal peptide" evidence="13">
    <location>
        <begin position="1"/>
        <end position="23"/>
    </location>
</feature>
<keyword evidence="5" id="KW-1070">Brassinosteroid signaling pathway</keyword>
<dbReference type="InterPro" id="IPR013210">
    <property type="entry name" value="LRR_N_plant-typ"/>
</dbReference>
<dbReference type="Gene3D" id="3.80.10.10">
    <property type="entry name" value="Ribonuclease Inhibitor"/>
    <property type="match status" value="6"/>
</dbReference>
<dbReference type="AlphaFoldDB" id="A0A9R1RW86"/>
<reference evidence="15 16" key="1">
    <citation type="submission" date="2017-09" db="EMBL/GenBank/DDBJ databases">
        <authorList>
            <consortium name="International Durum Wheat Genome Sequencing Consortium (IDWGSC)"/>
            <person name="Milanesi L."/>
        </authorList>
    </citation>
    <scope>NUCLEOTIDE SEQUENCE [LARGE SCALE GENOMIC DNA]</scope>
    <source>
        <strain evidence="16">cv. Svevo</strain>
    </source>
</reference>
<sequence>MPPTTNLLLILISISIFPFFTNGALQPQHQHAHGGGCIPAERAALLSFKEGVTSNNTNLLASWQGQDCCRWRGVSCSNRTGHVIKLRLRNPNVTLYAYGDEDANALFGEISPSLLSLKHLEHLDLSMNCLLGPDGQIPHFLGSMVNLRYLNLSGIPFNGRVPSQLGNLSKLQYLDLGQDTGYPGMYSTDITWLTKLHILKFLSMSGVTLSGIVEWPHTLNMIPPLRVIDLSWCQLDSANQSLPHLNLTKLEKLDLSGNDFEHSLGSGWFWKATSLKYLGLGENRLSGQLPDTLGNMTYLQVLDISDNGTTDMRMTGNLENLCSLEILDISINGINGDIAVLMKSLPQCTRKKLQQLDLASNNFTGTLPNFISDFTRLSILSISYNSLVGPIPPQLGNLTCLTSLDLSNNHLTGSIPTEFGALTTLTSLCIYCNGLTESIPAELGNLRYLTTLELWGNEITGSIPTQLGNLTSLTSLDLSNNHEITGSIPTQLGNLTSLASLDLSNNLLTGSIPAEVGKLMYLTTIDMSRNHLNGSVPIEIGSLINLISLDLSNNRFTGVITEEHFANLTSLKEIDLSSNNLNILLNSDWRPPSTLESAGFASCQMGPLFPPWLQRLKTNGLDISSNALKGKFPDWFWSAFSHANYLNISNNQISGSLPTHMDGMAFKELYLGSNRLTGPIPTFPTNITKLDISNNTFSETIPSNLEASQLEVLSMHSNQIGGYIPESICKLQQLAYLDLSNNILEGEIPQCFDIFNIEFLILGNNSLSGKIPTFLQNNTDMKFLDLAWNKFSGRLPTWIGKLVNLRFLILGHNKFSDNIPVGITKLGYLQYLDLSGNSFSGAIPWHLSNLTFMTTLQEELTDMHVDVEYERNMIVFPRYTIGADRLGQILSVNTKGQQLIYGRTLAYFVGIDLSCNSLTGEIPTDITLLSALMNLNLSSNQLSGQIPNMIGAMQSLESLDLSRNNLSGEIPSSLSSLTSLSYLNLSYNSLSGRIPSGHQLDTLNTENPSIMYIGNNGLCGPPVHKNCPGNDPSTSSDLERSKEEFDPLTFYFGLVLGFLMGLWMVFCALLFKKTWRVAYFRLFDKVYDQVYVFVAVKWASFGKNTDAE</sequence>
<evidence type="ECO:0000256" key="4">
    <source>
        <dbReference type="ARBA" id="ARBA00022614"/>
    </source>
</evidence>
<name>A0A9R1RW86_TRITD</name>
<dbReference type="Pfam" id="PF08263">
    <property type="entry name" value="LRRNT_2"/>
    <property type="match status" value="1"/>
</dbReference>
<proteinExistence type="inferred from homology"/>
<evidence type="ECO:0000256" key="13">
    <source>
        <dbReference type="SAM" id="SignalP"/>
    </source>
</evidence>
<dbReference type="FunFam" id="3.80.10.10:FF:000095">
    <property type="entry name" value="LRR receptor-like serine/threonine-protein kinase GSO1"/>
    <property type="match status" value="2"/>
</dbReference>
<dbReference type="Gramene" id="TRITD3Bv1G009570.3">
    <property type="protein sequence ID" value="TRITD3Bv1G009570.3"/>
    <property type="gene ID" value="TRITD3Bv1G009570"/>
</dbReference>
<dbReference type="InterPro" id="IPR003591">
    <property type="entry name" value="Leu-rich_rpt_typical-subtyp"/>
</dbReference>
<gene>
    <name evidence="15" type="ORF">TRITD_3Bv1G009570</name>
</gene>
<dbReference type="Pfam" id="PF13516">
    <property type="entry name" value="LRR_6"/>
    <property type="match status" value="1"/>
</dbReference>
<dbReference type="Proteomes" id="UP000324705">
    <property type="component" value="Chromosome 3B"/>
</dbReference>
<protein>
    <recommendedName>
        <fullName evidence="14">Leucine-rich repeat-containing N-terminal plant-type domain-containing protein</fullName>
    </recommendedName>
</protein>
<evidence type="ECO:0000256" key="3">
    <source>
        <dbReference type="ARBA" id="ARBA00022475"/>
    </source>
</evidence>
<evidence type="ECO:0000313" key="15">
    <source>
        <dbReference type="EMBL" id="VAH71417.1"/>
    </source>
</evidence>
<dbReference type="Pfam" id="PF13855">
    <property type="entry name" value="LRR_8"/>
    <property type="match status" value="5"/>
</dbReference>
<evidence type="ECO:0000256" key="8">
    <source>
        <dbReference type="ARBA" id="ARBA00022737"/>
    </source>
</evidence>
<feature type="transmembrane region" description="Helical" evidence="12">
    <location>
        <begin position="1050"/>
        <end position="1071"/>
    </location>
</feature>
<dbReference type="EMBL" id="LT934116">
    <property type="protein sequence ID" value="VAH71417.1"/>
    <property type="molecule type" value="Genomic_DNA"/>
</dbReference>
<dbReference type="InterPro" id="IPR001611">
    <property type="entry name" value="Leu-rich_rpt"/>
</dbReference>